<dbReference type="PIRSF" id="PIRSF016578">
    <property type="entry name" value="HsaA"/>
    <property type="match status" value="1"/>
</dbReference>
<evidence type="ECO:0000313" key="10">
    <source>
        <dbReference type="Proteomes" id="UP001172721"/>
    </source>
</evidence>
<accession>A0ABT8HYS9</accession>
<dbReference type="Gene3D" id="2.40.110.10">
    <property type="entry name" value="Butyryl-CoA Dehydrogenase, subunit A, domain 2"/>
    <property type="match status" value="1"/>
</dbReference>
<dbReference type="InterPro" id="IPR036250">
    <property type="entry name" value="AcylCo_DH-like_C"/>
</dbReference>
<dbReference type="Pfam" id="PF02771">
    <property type="entry name" value="Acyl-CoA_dh_N"/>
    <property type="match status" value="1"/>
</dbReference>
<evidence type="ECO:0000256" key="3">
    <source>
        <dbReference type="ARBA" id="ARBA00022630"/>
    </source>
</evidence>
<keyword evidence="10" id="KW-1185">Reference proteome</keyword>
<dbReference type="Gene3D" id="1.10.540.10">
    <property type="entry name" value="Acyl-CoA dehydrogenase/oxidase, N-terminal domain"/>
    <property type="match status" value="1"/>
</dbReference>
<name>A0ABT8HYS9_9BACL</name>
<feature type="domain" description="Acyl-CoA oxidase/dehydrogenase middle" evidence="7">
    <location>
        <begin position="122"/>
        <end position="217"/>
    </location>
</feature>
<dbReference type="PROSITE" id="PS00072">
    <property type="entry name" value="ACYL_COA_DH_1"/>
    <property type="match status" value="1"/>
</dbReference>
<dbReference type="Gene3D" id="1.20.140.10">
    <property type="entry name" value="Butyryl-CoA Dehydrogenase, subunit A, domain 3"/>
    <property type="match status" value="1"/>
</dbReference>
<comment type="similarity">
    <text evidence="2 5">Belongs to the acyl-CoA dehydrogenase family.</text>
</comment>
<keyword evidence="4 5" id="KW-0274">FAD</keyword>
<evidence type="ECO:0000259" key="6">
    <source>
        <dbReference type="Pfam" id="PF00441"/>
    </source>
</evidence>
<keyword evidence="5" id="KW-0560">Oxidoreductase</keyword>
<evidence type="ECO:0000256" key="4">
    <source>
        <dbReference type="ARBA" id="ARBA00022827"/>
    </source>
</evidence>
<evidence type="ECO:0000256" key="1">
    <source>
        <dbReference type="ARBA" id="ARBA00001974"/>
    </source>
</evidence>
<dbReference type="Proteomes" id="UP001172721">
    <property type="component" value="Unassembled WGS sequence"/>
</dbReference>
<gene>
    <name evidence="9" type="ORF">QYB97_13130</name>
</gene>
<dbReference type="PANTHER" id="PTHR43884:SF12">
    <property type="entry name" value="ISOVALERYL-COA DEHYDROGENASE, MITOCHONDRIAL-RELATED"/>
    <property type="match status" value="1"/>
</dbReference>
<dbReference type="InterPro" id="IPR006089">
    <property type="entry name" value="Acyl-CoA_DH_CS"/>
</dbReference>
<dbReference type="EMBL" id="JAUHTR010000006">
    <property type="protein sequence ID" value="MDN4525422.1"/>
    <property type="molecule type" value="Genomic_DNA"/>
</dbReference>
<evidence type="ECO:0000259" key="8">
    <source>
        <dbReference type="Pfam" id="PF02771"/>
    </source>
</evidence>
<dbReference type="SUPFAM" id="SSF56645">
    <property type="entry name" value="Acyl-CoA dehydrogenase NM domain-like"/>
    <property type="match status" value="1"/>
</dbReference>
<comment type="cofactor">
    <cofactor evidence="1 5">
        <name>FAD</name>
        <dbReference type="ChEBI" id="CHEBI:57692"/>
    </cofactor>
</comment>
<feature type="domain" description="Acyl-CoA dehydrogenase/oxidase N-terminal" evidence="8">
    <location>
        <begin position="6"/>
        <end position="118"/>
    </location>
</feature>
<dbReference type="PROSITE" id="PS00073">
    <property type="entry name" value="ACYL_COA_DH_2"/>
    <property type="match status" value="1"/>
</dbReference>
<sequence length="379" mass="41252">MNYALTDEQSMIQKMMKEFADEEVAPGAEQRDKEKKFPLEIFQKLAKLGIMGLPFPEEYGGGGADTISFAIAVEELSRACGSAGITYSAHVSLGGAPLYLFGTEEQKQKYLVPICTGESMGAFGLTEPNAGSDAGGTQTTAAEQDGQWIINGSKCYITNASYAKHLALTAITGKSDGKKEISAIIVPTNAEGFKVIDNYEKMGLHSSNTTELILDGVKVPEENLLGKRGDGFKQFLITLDGGRIGIGAMAVGIAQAAYDKALAYSKERKQFGSSLSKFQVIQFKLADMAMKIELARNMVYKAGWLKDQGKKFSKEAAMAKLYASEICMQICSEAVQIHGGYGYMRDYHVERYFRDAKLTEIGEGTSEIQRMVIAREIGC</sequence>
<dbReference type="InterPro" id="IPR046373">
    <property type="entry name" value="Acyl-CoA_Oxase/DH_mid-dom_sf"/>
</dbReference>
<reference evidence="9" key="1">
    <citation type="submission" date="2023-07" db="EMBL/GenBank/DDBJ databases">
        <title>Fictibacillus sp. isolated from freshwater pond.</title>
        <authorList>
            <person name="Kirdat K."/>
            <person name="Bhat A."/>
            <person name="Mourya A."/>
            <person name="Yadav A."/>
        </authorList>
    </citation>
    <scope>NUCLEOTIDE SEQUENCE</scope>
    <source>
        <strain evidence="9">NE201</strain>
    </source>
</reference>
<dbReference type="Pfam" id="PF02770">
    <property type="entry name" value="Acyl-CoA_dh_M"/>
    <property type="match status" value="1"/>
</dbReference>
<dbReference type="InterPro" id="IPR013786">
    <property type="entry name" value="AcylCoA_DH/ox_N"/>
</dbReference>
<feature type="domain" description="Acyl-CoA dehydrogenase/oxidase C-terminal" evidence="6">
    <location>
        <begin position="229"/>
        <end position="377"/>
    </location>
</feature>
<dbReference type="PANTHER" id="PTHR43884">
    <property type="entry name" value="ACYL-COA DEHYDROGENASE"/>
    <property type="match status" value="1"/>
</dbReference>
<evidence type="ECO:0000256" key="2">
    <source>
        <dbReference type="ARBA" id="ARBA00009347"/>
    </source>
</evidence>
<protein>
    <submittedName>
        <fullName evidence="9">Acyl-CoA dehydrogenase family protein</fullName>
    </submittedName>
</protein>
<dbReference type="InterPro" id="IPR009100">
    <property type="entry name" value="AcylCoA_DH/oxidase_NM_dom_sf"/>
</dbReference>
<proteinExistence type="inferred from homology"/>
<keyword evidence="3 5" id="KW-0285">Flavoprotein</keyword>
<evidence type="ECO:0000313" key="9">
    <source>
        <dbReference type="EMBL" id="MDN4525422.1"/>
    </source>
</evidence>
<evidence type="ECO:0000256" key="5">
    <source>
        <dbReference type="RuleBase" id="RU362125"/>
    </source>
</evidence>
<dbReference type="InterPro" id="IPR037069">
    <property type="entry name" value="AcylCoA_DH/ox_N_sf"/>
</dbReference>
<comment type="caution">
    <text evidence="9">The sequence shown here is derived from an EMBL/GenBank/DDBJ whole genome shotgun (WGS) entry which is preliminary data.</text>
</comment>
<evidence type="ECO:0000259" key="7">
    <source>
        <dbReference type="Pfam" id="PF02770"/>
    </source>
</evidence>
<dbReference type="RefSeq" id="WP_301166455.1">
    <property type="nucleotide sequence ID" value="NZ_JAUHTR010000006.1"/>
</dbReference>
<dbReference type="SUPFAM" id="SSF47203">
    <property type="entry name" value="Acyl-CoA dehydrogenase C-terminal domain-like"/>
    <property type="match status" value="1"/>
</dbReference>
<dbReference type="Pfam" id="PF00441">
    <property type="entry name" value="Acyl-CoA_dh_1"/>
    <property type="match status" value="1"/>
</dbReference>
<organism evidence="9 10">
    <name type="scientific">Fictibacillus fluitans</name>
    <dbReference type="NCBI Taxonomy" id="3058422"/>
    <lineage>
        <taxon>Bacteria</taxon>
        <taxon>Bacillati</taxon>
        <taxon>Bacillota</taxon>
        <taxon>Bacilli</taxon>
        <taxon>Bacillales</taxon>
        <taxon>Fictibacillaceae</taxon>
        <taxon>Fictibacillus</taxon>
    </lineage>
</organism>
<dbReference type="InterPro" id="IPR009075">
    <property type="entry name" value="AcylCo_DH/oxidase_C"/>
</dbReference>
<dbReference type="InterPro" id="IPR006091">
    <property type="entry name" value="Acyl-CoA_Oxase/DH_mid-dom"/>
</dbReference>